<protein>
    <submittedName>
        <fullName evidence="3">Zn-ribbon domain-containing OB-fold protein</fullName>
    </submittedName>
</protein>
<gene>
    <name evidence="3" type="ORF">ACFSGX_12325</name>
</gene>
<evidence type="ECO:0000313" key="3">
    <source>
        <dbReference type="EMBL" id="MFD1951551.1"/>
    </source>
</evidence>
<dbReference type="SUPFAM" id="SSF50249">
    <property type="entry name" value="Nucleic acid-binding proteins"/>
    <property type="match status" value="1"/>
</dbReference>
<keyword evidence="4" id="KW-1185">Reference proteome</keyword>
<accession>A0ABW4U2V1</accession>
<evidence type="ECO:0000313" key="4">
    <source>
        <dbReference type="Proteomes" id="UP001597400"/>
    </source>
</evidence>
<evidence type="ECO:0000259" key="2">
    <source>
        <dbReference type="Pfam" id="PF01796"/>
    </source>
</evidence>
<dbReference type="Pfam" id="PF01796">
    <property type="entry name" value="OB_ChsH2_C"/>
    <property type="match status" value="1"/>
</dbReference>
<dbReference type="Proteomes" id="UP001597400">
    <property type="component" value="Unassembled WGS sequence"/>
</dbReference>
<organism evidence="3 4">
    <name type="scientific">Sphingomonas arantia</name>
    <dbReference type="NCBI Taxonomy" id="1460676"/>
    <lineage>
        <taxon>Bacteria</taxon>
        <taxon>Pseudomonadati</taxon>
        <taxon>Pseudomonadota</taxon>
        <taxon>Alphaproteobacteria</taxon>
        <taxon>Sphingomonadales</taxon>
        <taxon>Sphingomonadaceae</taxon>
        <taxon>Sphingomonas</taxon>
    </lineage>
</organism>
<sequence length="133" mass="14303">MIEKVGAADESADRRPSLTLHASRDRTSGHGVFPRIPEHSPAAARFQPITLSDVAALYSFTVIHPNPKTGQAPFALIYADFPEDVRVFGRLDLAGDDRPRIGMAVRAVTDEAAATDGDVNPAYRFVAAEETVG</sequence>
<comment type="caution">
    <text evidence="3">The sequence shown here is derived from an EMBL/GenBank/DDBJ whole genome shotgun (WGS) entry which is preliminary data.</text>
</comment>
<reference evidence="4" key="1">
    <citation type="journal article" date="2019" name="Int. J. Syst. Evol. Microbiol.">
        <title>The Global Catalogue of Microorganisms (GCM) 10K type strain sequencing project: providing services to taxonomists for standard genome sequencing and annotation.</title>
        <authorList>
            <consortium name="The Broad Institute Genomics Platform"/>
            <consortium name="The Broad Institute Genome Sequencing Center for Infectious Disease"/>
            <person name="Wu L."/>
            <person name="Ma J."/>
        </authorList>
    </citation>
    <scope>NUCLEOTIDE SEQUENCE [LARGE SCALE GENOMIC DNA]</scope>
    <source>
        <strain evidence="4">CGMCC 1.12702</strain>
    </source>
</reference>
<dbReference type="InterPro" id="IPR002878">
    <property type="entry name" value="ChsH2_C"/>
</dbReference>
<dbReference type="EMBL" id="JBHUGS010000003">
    <property type="protein sequence ID" value="MFD1951551.1"/>
    <property type="molecule type" value="Genomic_DNA"/>
</dbReference>
<dbReference type="InterPro" id="IPR012340">
    <property type="entry name" value="NA-bd_OB-fold"/>
</dbReference>
<feature type="region of interest" description="Disordered" evidence="1">
    <location>
        <begin position="1"/>
        <end position="39"/>
    </location>
</feature>
<evidence type="ECO:0000256" key="1">
    <source>
        <dbReference type="SAM" id="MobiDB-lite"/>
    </source>
</evidence>
<name>A0ABW4U2V1_9SPHN</name>
<feature type="domain" description="ChsH2 C-terminal OB-fold" evidence="2">
    <location>
        <begin position="50"/>
        <end position="109"/>
    </location>
</feature>
<feature type="compositionally biased region" description="Basic and acidic residues" evidence="1">
    <location>
        <begin position="1"/>
        <end position="28"/>
    </location>
</feature>
<dbReference type="RefSeq" id="WP_380930777.1">
    <property type="nucleotide sequence ID" value="NZ_JBHUGS010000003.1"/>
</dbReference>
<proteinExistence type="predicted"/>